<organism evidence="1 4">
    <name type="scientific">Pyrobaculum aerophilum</name>
    <dbReference type="NCBI Taxonomy" id="13773"/>
    <lineage>
        <taxon>Archaea</taxon>
        <taxon>Thermoproteota</taxon>
        <taxon>Thermoprotei</taxon>
        <taxon>Thermoproteales</taxon>
        <taxon>Thermoproteaceae</taxon>
        <taxon>Pyrobaculum</taxon>
    </lineage>
</organism>
<accession>A0A371QVK0</accession>
<evidence type="ECO:0000313" key="4">
    <source>
        <dbReference type="Proteomes" id="UP000257123"/>
    </source>
</evidence>
<dbReference type="Proteomes" id="UP000257123">
    <property type="component" value="Unassembled WGS sequence"/>
</dbReference>
<evidence type="ECO:0000313" key="1">
    <source>
        <dbReference type="EMBL" id="RFA94209.1"/>
    </source>
</evidence>
<evidence type="ECO:0000313" key="3">
    <source>
        <dbReference type="Proteomes" id="UP000256877"/>
    </source>
</evidence>
<dbReference type="Proteomes" id="UP000256877">
    <property type="component" value="Unassembled WGS sequence"/>
</dbReference>
<dbReference type="EMBL" id="NMUE01000042">
    <property type="protein sequence ID" value="RFA94209.1"/>
    <property type="molecule type" value="Genomic_DNA"/>
</dbReference>
<gene>
    <name evidence="1" type="ORF">CGL51_10880</name>
    <name evidence="2" type="ORF">CGL52_07315</name>
</gene>
<dbReference type="RefSeq" id="WP_116421741.1">
    <property type="nucleotide sequence ID" value="NZ_NMUE01000042.1"/>
</dbReference>
<evidence type="ECO:0000313" key="2">
    <source>
        <dbReference type="EMBL" id="RFA98426.1"/>
    </source>
</evidence>
<protein>
    <submittedName>
        <fullName evidence="1">Uncharacterized protein</fullName>
    </submittedName>
</protein>
<dbReference type="EMBL" id="NMUF01000017">
    <property type="protein sequence ID" value="RFA98426.1"/>
    <property type="molecule type" value="Genomic_DNA"/>
</dbReference>
<comment type="caution">
    <text evidence="1">The sequence shown here is derived from an EMBL/GenBank/DDBJ whole genome shotgun (WGS) entry which is preliminary data.</text>
</comment>
<proteinExistence type="predicted"/>
<dbReference type="AlphaFoldDB" id="A0A371QVK0"/>
<dbReference type="OrthoDB" id="26816at2157"/>
<reference evidence="3 4" key="1">
    <citation type="submission" date="2017-07" db="EMBL/GenBank/DDBJ databases">
        <title>Draft genome sequence of aerobic hyperthermophilic archaea, Pyrobaculum aerophilum YKB31 and YKB32.</title>
        <authorList>
            <person name="Mochizuki T."/>
            <person name="Berliner A.J."/>
            <person name="Yoshida-Takashima Y."/>
            <person name="Takaki Y."/>
            <person name="Nunoura T."/>
            <person name="Takai K."/>
        </authorList>
    </citation>
    <scope>NUCLEOTIDE SEQUENCE [LARGE SCALE GENOMIC DNA]</scope>
    <source>
        <strain evidence="1 4">YKB31</strain>
        <strain evidence="2 3">YKB32</strain>
    </source>
</reference>
<sequence length="162" mass="18605">MIFIYSDKLLNVDLPQVVPICDVTDPKLIPLVGEDLRCLHGALRRATRGIVLKTDKRLWISLARELRPDLTIYVWGALIRGKNVIPILPSHEYKGHGVYYVKNKEELRQLKNKAVAGLLLDAAYFDPYFIELILRGKVTCNCERCTLAERLLCEPYREVEVL</sequence>
<name>A0A371QVK0_9CREN</name>